<dbReference type="Pfam" id="PF09335">
    <property type="entry name" value="VTT_dom"/>
    <property type="match status" value="1"/>
</dbReference>
<name>A0ABX0SCQ1_9ACTN</name>
<comment type="caution">
    <text evidence="9">The sequence shown here is derived from an EMBL/GenBank/DDBJ whole genome shotgun (WGS) entry which is preliminary data.</text>
</comment>
<evidence type="ECO:0000256" key="5">
    <source>
        <dbReference type="ARBA" id="ARBA00022989"/>
    </source>
</evidence>
<dbReference type="PANTHER" id="PTHR30353:SF0">
    <property type="entry name" value="TRANSMEMBRANE PROTEIN"/>
    <property type="match status" value="1"/>
</dbReference>
<comment type="subcellular location">
    <subcellularLocation>
        <location evidence="1 7">Cell membrane</location>
        <topology evidence="1 7">Multi-pass membrane protein</topology>
    </subcellularLocation>
</comment>
<feature type="transmembrane region" description="Helical" evidence="7">
    <location>
        <begin position="177"/>
        <end position="195"/>
    </location>
</feature>
<evidence type="ECO:0000256" key="1">
    <source>
        <dbReference type="ARBA" id="ARBA00004651"/>
    </source>
</evidence>
<proteinExistence type="inferred from homology"/>
<reference evidence="9 10" key="1">
    <citation type="submission" date="2020-02" db="EMBL/GenBank/DDBJ databases">
        <title>Sequencing the genomes of 1000 actinobacteria strains.</title>
        <authorList>
            <person name="Klenk H.-P."/>
        </authorList>
    </citation>
    <scope>NUCLEOTIDE SEQUENCE [LARGE SCALE GENOMIC DNA]</scope>
    <source>
        <strain evidence="9 10">DSM 19609</strain>
    </source>
</reference>
<evidence type="ECO:0000256" key="3">
    <source>
        <dbReference type="ARBA" id="ARBA00022475"/>
    </source>
</evidence>
<feature type="transmembrane region" description="Helical" evidence="7">
    <location>
        <begin position="148"/>
        <end position="171"/>
    </location>
</feature>
<evidence type="ECO:0000313" key="10">
    <source>
        <dbReference type="Proteomes" id="UP000749311"/>
    </source>
</evidence>
<dbReference type="RefSeq" id="WP_167165083.1">
    <property type="nucleotide sequence ID" value="NZ_BAAAOO010000002.1"/>
</dbReference>
<comment type="similarity">
    <text evidence="2 7">Belongs to the DedA family.</text>
</comment>
<evidence type="ECO:0000256" key="2">
    <source>
        <dbReference type="ARBA" id="ARBA00010792"/>
    </source>
</evidence>
<keyword evidence="6 7" id="KW-0472">Membrane</keyword>
<evidence type="ECO:0000259" key="8">
    <source>
        <dbReference type="Pfam" id="PF09335"/>
    </source>
</evidence>
<feature type="transmembrane region" description="Helical" evidence="7">
    <location>
        <begin position="59"/>
        <end position="80"/>
    </location>
</feature>
<keyword evidence="5 7" id="KW-1133">Transmembrane helix</keyword>
<protein>
    <submittedName>
        <fullName evidence="9">Membrane-associated protein</fullName>
    </submittedName>
</protein>
<sequence length="217" mass="23221">MLPVPLTDPAALLAALGPYVLIGVFVMVFIESGCLFPFLPGDSLLFTAALMHGQLGIPLWALLAVAIGAAFLGDQVGYLLGARLGRRLFKPEARILKTEYLERSERFFRRHGVAAIVLARFVPIVRTFTPVSAGGAGMDHRRFSIWNLLGGVGWVVIMSLAGLTLGSIPFVARHLDVMATLIVVVSVLPMAIGALSKSRKATVVDADDRAADETVGR</sequence>
<keyword evidence="10" id="KW-1185">Reference proteome</keyword>
<gene>
    <name evidence="9" type="ORF">FB473_000823</name>
</gene>
<keyword evidence="3 7" id="KW-1003">Cell membrane</keyword>
<feature type="domain" description="VTT" evidence="8">
    <location>
        <begin position="40"/>
        <end position="162"/>
    </location>
</feature>
<evidence type="ECO:0000256" key="4">
    <source>
        <dbReference type="ARBA" id="ARBA00022692"/>
    </source>
</evidence>
<evidence type="ECO:0000256" key="6">
    <source>
        <dbReference type="ARBA" id="ARBA00023136"/>
    </source>
</evidence>
<evidence type="ECO:0000313" key="9">
    <source>
        <dbReference type="EMBL" id="NIH56178.1"/>
    </source>
</evidence>
<dbReference type="InterPro" id="IPR032816">
    <property type="entry name" value="VTT_dom"/>
</dbReference>
<evidence type="ECO:0000256" key="7">
    <source>
        <dbReference type="RuleBase" id="RU367016"/>
    </source>
</evidence>
<dbReference type="Proteomes" id="UP000749311">
    <property type="component" value="Unassembled WGS sequence"/>
</dbReference>
<dbReference type="PANTHER" id="PTHR30353">
    <property type="entry name" value="INNER MEMBRANE PROTEIN DEDA-RELATED"/>
    <property type="match status" value="1"/>
</dbReference>
<accession>A0ABX0SCQ1</accession>
<dbReference type="EMBL" id="JAAMOZ010000001">
    <property type="protein sequence ID" value="NIH56178.1"/>
    <property type="molecule type" value="Genomic_DNA"/>
</dbReference>
<dbReference type="InterPro" id="IPR032818">
    <property type="entry name" value="DedA-like"/>
</dbReference>
<feature type="transmembrane region" description="Helical" evidence="7">
    <location>
        <begin position="12"/>
        <end position="39"/>
    </location>
</feature>
<organism evidence="9 10">
    <name type="scientific">Brooklawnia cerclae</name>
    <dbReference type="NCBI Taxonomy" id="349934"/>
    <lineage>
        <taxon>Bacteria</taxon>
        <taxon>Bacillati</taxon>
        <taxon>Actinomycetota</taxon>
        <taxon>Actinomycetes</taxon>
        <taxon>Propionibacteriales</taxon>
        <taxon>Propionibacteriaceae</taxon>
        <taxon>Brooklawnia</taxon>
    </lineage>
</organism>
<keyword evidence="4 7" id="KW-0812">Transmembrane</keyword>